<dbReference type="AlphaFoldDB" id="X1MAJ8"/>
<accession>X1MAJ8</accession>
<feature type="non-terminal residue" evidence="1">
    <location>
        <position position="101"/>
    </location>
</feature>
<reference evidence="1" key="1">
    <citation type="journal article" date="2014" name="Front. Microbiol.">
        <title>High frequency of phylogenetically diverse reductive dehalogenase-homologous genes in deep subseafloor sedimentary metagenomes.</title>
        <authorList>
            <person name="Kawai M."/>
            <person name="Futagami T."/>
            <person name="Toyoda A."/>
            <person name="Takaki Y."/>
            <person name="Nishi S."/>
            <person name="Hori S."/>
            <person name="Arai W."/>
            <person name="Tsubouchi T."/>
            <person name="Morono Y."/>
            <person name="Uchiyama I."/>
            <person name="Ito T."/>
            <person name="Fujiyama A."/>
            <person name="Inagaki F."/>
            <person name="Takami H."/>
        </authorList>
    </citation>
    <scope>NUCLEOTIDE SEQUENCE</scope>
    <source>
        <strain evidence="1">Expedition CK06-06</strain>
    </source>
</reference>
<dbReference type="EMBL" id="BARV01015226">
    <property type="protein sequence ID" value="GAI28308.1"/>
    <property type="molecule type" value="Genomic_DNA"/>
</dbReference>
<protein>
    <submittedName>
        <fullName evidence="1">Uncharacterized protein</fullName>
    </submittedName>
</protein>
<gene>
    <name evidence="1" type="ORF">S06H3_26350</name>
</gene>
<name>X1MAJ8_9ZZZZ</name>
<organism evidence="1">
    <name type="scientific">marine sediment metagenome</name>
    <dbReference type="NCBI Taxonomy" id="412755"/>
    <lineage>
        <taxon>unclassified sequences</taxon>
        <taxon>metagenomes</taxon>
        <taxon>ecological metagenomes</taxon>
    </lineage>
</organism>
<sequence length="101" mass="10466">MPADFLRLRRLLERLHTSLTGVTANQHHTPPGDGDLAPKAHKLTHQDGGADEISVAGLLGETAELTTHKADVANPHQVTAAQAVADPAGSAAAVQGNLDTH</sequence>
<evidence type="ECO:0000313" key="1">
    <source>
        <dbReference type="EMBL" id="GAI28308.1"/>
    </source>
</evidence>
<proteinExistence type="predicted"/>
<comment type="caution">
    <text evidence="1">The sequence shown here is derived from an EMBL/GenBank/DDBJ whole genome shotgun (WGS) entry which is preliminary data.</text>
</comment>